<comment type="caution">
    <text evidence="1">The sequence shown here is derived from an EMBL/GenBank/DDBJ whole genome shotgun (WGS) entry which is preliminary data.</text>
</comment>
<organism evidence="1 2">
    <name type="scientific">Intestinicryptomonas porci</name>
    <dbReference type="NCBI Taxonomy" id="2926320"/>
    <lineage>
        <taxon>Bacteria</taxon>
        <taxon>Pseudomonadati</taxon>
        <taxon>Verrucomicrobiota</taxon>
        <taxon>Opitutia</taxon>
        <taxon>Opitutales</taxon>
        <taxon>Intestinicryptomonaceae</taxon>
        <taxon>Intestinicryptomonas</taxon>
    </lineage>
</organism>
<dbReference type="RefSeq" id="WP_370397244.1">
    <property type="nucleotide sequence ID" value="NZ_JALBUT010000006.1"/>
</dbReference>
<reference evidence="1 2" key="1">
    <citation type="submission" date="2022-03" db="EMBL/GenBank/DDBJ databases">
        <title>Novel taxa within the pig intestine.</title>
        <authorList>
            <person name="Wylensek D."/>
            <person name="Bishof K."/>
            <person name="Afrizal A."/>
            <person name="Clavel T."/>
        </authorList>
    </citation>
    <scope>NUCLEOTIDE SEQUENCE [LARGE SCALE GENOMIC DNA]</scope>
    <source>
        <strain evidence="1 2">CLA-KB-P66</strain>
    </source>
</reference>
<protein>
    <submittedName>
        <fullName evidence="1">Uncharacterized protein</fullName>
    </submittedName>
</protein>
<evidence type="ECO:0000313" key="2">
    <source>
        <dbReference type="Proteomes" id="UP001275932"/>
    </source>
</evidence>
<name>A0ABU4WHW0_9BACT</name>
<sequence length="165" mass="18219">MSEKFGHPLFYAGMRAALRKSIEGGVEKFFEGGFAQGWFFKLSDAFMESLDIALTLKGATRGTCFSFAAGDVFYDDASAYSLEWGRAKLKIKFCARVLQANPSSIVQQEISGGKKTREVVDGLLVFALDSYSGGEVFTREIETNQYDFVNFLRTGILESAGLRLS</sequence>
<proteinExistence type="predicted"/>
<dbReference type="EMBL" id="JALBUT010000006">
    <property type="protein sequence ID" value="MDX8415794.1"/>
    <property type="molecule type" value="Genomic_DNA"/>
</dbReference>
<evidence type="ECO:0000313" key="1">
    <source>
        <dbReference type="EMBL" id="MDX8415794.1"/>
    </source>
</evidence>
<gene>
    <name evidence="1" type="ORF">MOX91_06360</name>
</gene>
<accession>A0ABU4WHW0</accession>
<dbReference type="Proteomes" id="UP001275932">
    <property type="component" value="Unassembled WGS sequence"/>
</dbReference>
<keyword evidence="2" id="KW-1185">Reference proteome</keyword>